<feature type="compositionally biased region" description="Low complexity" evidence="1">
    <location>
        <begin position="23"/>
        <end position="35"/>
    </location>
</feature>
<keyword evidence="3" id="KW-1185">Reference proteome</keyword>
<feature type="compositionally biased region" description="Basic and acidic residues" evidence="1">
    <location>
        <begin position="331"/>
        <end position="360"/>
    </location>
</feature>
<feature type="compositionally biased region" description="Polar residues" evidence="1">
    <location>
        <begin position="273"/>
        <end position="289"/>
    </location>
</feature>
<proteinExistence type="predicted"/>
<comment type="caution">
    <text evidence="2">The sequence shown here is derived from an EMBL/GenBank/DDBJ whole genome shotgun (WGS) entry which is preliminary data.</text>
</comment>
<feature type="region of interest" description="Disordered" evidence="1">
    <location>
        <begin position="193"/>
        <end position="247"/>
    </location>
</feature>
<feature type="compositionally biased region" description="Polar residues" evidence="1">
    <location>
        <begin position="149"/>
        <end position="158"/>
    </location>
</feature>
<dbReference type="Proteomes" id="UP001165121">
    <property type="component" value="Unassembled WGS sequence"/>
</dbReference>
<feature type="compositionally biased region" description="Basic residues" evidence="1">
    <location>
        <begin position="361"/>
        <end position="375"/>
    </location>
</feature>
<feature type="region of interest" description="Disordered" evidence="1">
    <location>
        <begin position="23"/>
        <end position="76"/>
    </location>
</feature>
<organism evidence="2 3">
    <name type="scientific">Phytophthora fragariaefolia</name>
    <dbReference type="NCBI Taxonomy" id="1490495"/>
    <lineage>
        <taxon>Eukaryota</taxon>
        <taxon>Sar</taxon>
        <taxon>Stramenopiles</taxon>
        <taxon>Oomycota</taxon>
        <taxon>Peronosporomycetes</taxon>
        <taxon>Peronosporales</taxon>
        <taxon>Peronosporaceae</taxon>
        <taxon>Phytophthora</taxon>
    </lineage>
</organism>
<dbReference type="EMBL" id="BSXT01000116">
    <property type="protein sequence ID" value="GMF18019.1"/>
    <property type="molecule type" value="Genomic_DNA"/>
</dbReference>
<feature type="compositionally biased region" description="Basic and acidic residues" evidence="1">
    <location>
        <begin position="63"/>
        <end position="75"/>
    </location>
</feature>
<feature type="region of interest" description="Disordered" evidence="1">
    <location>
        <begin position="273"/>
        <end position="375"/>
    </location>
</feature>
<protein>
    <submittedName>
        <fullName evidence="2">Unnamed protein product</fullName>
    </submittedName>
</protein>
<sequence>MLSVIATHPTSYVRPLKPCHPAVVVDPSGSDSPSTDGRHSPAASTPQDPGLGPSAQQDPLGGVRRDPPRSPDTMRSKICWEGAGSCLSLIVIGLMMRASSGLKCDMCSVWNGCGGWRSSRLLWMGLVVLDDVFVLGELNMSLPRPDDSAQVTKVSSSGDDPIPGSLMPIDDIDLDRDDADLKDKHQTSIPLMAQTRNKGSVRPGEPTPRLLGLASVNPRFNPPLEEAASKERNTHTQGNSRLRSTSACEFRLKEPKIDNSTIHWCSDDFGQGNEATTNIGSPTTPLNQDRSAERQSFGRSSTDGTEEGPVMDLEDKPRPPPQVPSGTPADLDEKLDPPDEVHQRKPEQIRPSNHEVVDQRQKRRRQNRSLRARRSRHLTPRLKIVVISCLTIS</sequence>
<evidence type="ECO:0000313" key="2">
    <source>
        <dbReference type="EMBL" id="GMF18019.1"/>
    </source>
</evidence>
<reference evidence="2" key="1">
    <citation type="submission" date="2023-04" db="EMBL/GenBank/DDBJ databases">
        <title>Phytophthora fragariaefolia NBRC 109709.</title>
        <authorList>
            <person name="Ichikawa N."/>
            <person name="Sato H."/>
            <person name="Tonouchi N."/>
        </authorList>
    </citation>
    <scope>NUCLEOTIDE SEQUENCE</scope>
    <source>
        <strain evidence="2">NBRC 109709</strain>
    </source>
</reference>
<gene>
    <name evidence="2" type="ORF">Pfra01_000144100</name>
</gene>
<accession>A0A9W6TQM1</accession>
<evidence type="ECO:0000313" key="3">
    <source>
        <dbReference type="Proteomes" id="UP001165121"/>
    </source>
</evidence>
<feature type="region of interest" description="Disordered" evidence="1">
    <location>
        <begin position="145"/>
        <end position="168"/>
    </location>
</feature>
<dbReference type="AlphaFoldDB" id="A0A9W6TQM1"/>
<feature type="compositionally biased region" description="Polar residues" evidence="1">
    <location>
        <begin position="235"/>
        <end position="247"/>
    </location>
</feature>
<evidence type="ECO:0000256" key="1">
    <source>
        <dbReference type="SAM" id="MobiDB-lite"/>
    </source>
</evidence>
<name>A0A9W6TQM1_9STRA</name>